<accession>A0A024FU27</accession>
<evidence type="ECO:0000313" key="2">
    <source>
        <dbReference type="Proteomes" id="UP000053237"/>
    </source>
</evidence>
<dbReference type="InParanoid" id="A0A024FU27"/>
<proteinExistence type="predicted"/>
<comment type="caution">
    <text evidence="1">The sequence shown here is derived from an EMBL/GenBank/DDBJ whole genome shotgun (WGS) entry which is preliminary data.</text>
</comment>
<sequence length="135" mass="14986">MKIAISHCTSFNVAVPAILDDETDACSSLNGDDQDKVSALNELTSIPSLSNQKNTVEAFSDCCSYGIILLPYDAILHKSHYEKPVSTFDKAFFQHFGELLFKCSVETMDQLDLLDMHGLRYVPLIAICFSTKETV</sequence>
<gene>
    <name evidence="1" type="ORF">BN9_104020</name>
</gene>
<reference evidence="1 2" key="1">
    <citation type="submission" date="2012-05" db="EMBL/GenBank/DDBJ databases">
        <title>Recombination and specialization in a pathogen metapopulation.</title>
        <authorList>
            <person name="Gardiner A."/>
            <person name="Kemen E."/>
            <person name="Schultz-Larsen T."/>
            <person name="MacLean D."/>
            <person name="Van Oosterhout C."/>
            <person name="Jones J.D.G."/>
        </authorList>
    </citation>
    <scope>NUCLEOTIDE SEQUENCE [LARGE SCALE GENOMIC DNA]</scope>
    <source>
        <strain evidence="1 2">Ac Nc2</strain>
    </source>
</reference>
<protein>
    <submittedName>
        <fullName evidence="1">Uncharacterized protein</fullName>
    </submittedName>
</protein>
<evidence type="ECO:0000313" key="1">
    <source>
        <dbReference type="EMBL" id="CCI10511.1"/>
    </source>
</evidence>
<dbReference type="AlphaFoldDB" id="A0A024FU27"/>
<keyword evidence="2" id="KW-1185">Reference proteome</keyword>
<dbReference type="Proteomes" id="UP000053237">
    <property type="component" value="Unassembled WGS sequence"/>
</dbReference>
<organism evidence="1 2">
    <name type="scientific">Albugo candida</name>
    <dbReference type="NCBI Taxonomy" id="65357"/>
    <lineage>
        <taxon>Eukaryota</taxon>
        <taxon>Sar</taxon>
        <taxon>Stramenopiles</taxon>
        <taxon>Oomycota</taxon>
        <taxon>Peronosporomycetes</taxon>
        <taxon>Albuginales</taxon>
        <taxon>Albuginaceae</taxon>
        <taxon>Albugo</taxon>
    </lineage>
</organism>
<name>A0A024FU27_9STRA</name>
<dbReference type="EMBL" id="CAIX01000276">
    <property type="protein sequence ID" value="CCI10511.1"/>
    <property type="molecule type" value="Genomic_DNA"/>
</dbReference>